<dbReference type="CDD" id="cd07035">
    <property type="entry name" value="TPP_PYR_POX_like"/>
    <property type="match status" value="1"/>
</dbReference>
<name>A0A2H0C0T8_9BACT</name>
<feature type="non-terminal residue" evidence="2">
    <location>
        <position position="44"/>
    </location>
</feature>
<evidence type="ECO:0000313" key="3">
    <source>
        <dbReference type="Proteomes" id="UP000229699"/>
    </source>
</evidence>
<dbReference type="AlphaFoldDB" id="A0A2H0C0T8"/>
<protein>
    <recommendedName>
        <fullName evidence="1">Thiamine pyrophosphate enzyme N-terminal TPP-binding domain-containing protein</fullName>
    </recommendedName>
</protein>
<reference evidence="2 3" key="1">
    <citation type="submission" date="2017-09" db="EMBL/GenBank/DDBJ databases">
        <title>Depth-based differentiation of microbial function through sediment-hosted aquifers and enrichment of novel symbionts in the deep terrestrial subsurface.</title>
        <authorList>
            <person name="Probst A.J."/>
            <person name="Ladd B."/>
            <person name="Jarett J.K."/>
            <person name="Geller-Mcgrath D.E."/>
            <person name="Sieber C.M."/>
            <person name="Emerson J.B."/>
            <person name="Anantharaman K."/>
            <person name="Thomas B.C."/>
            <person name="Malmstrom R."/>
            <person name="Stieglmeier M."/>
            <person name="Klingl A."/>
            <person name="Woyke T."/>
            <person name="Ryan C.M."/>
            <person name="Banfield J.F."/>
        </authorList>
    </citation>
    <scope>NUCLEOTIDE SEQUENCE [LARGE SCALE GENOMIC DNA]</scope>
    <source>
        <strain evidence="2">CG22_combo_CG10-13_8_21_14_all_34_12</strain>
    </source>
</reference>
<dbReference type="Gene3D" id="3.40.50.970">
    <property type="match status" value="1"/>
</dbReference>
<evidence type="ECO:0000313" key="2">
    <source>
        <dbReference type="EMBL" id="PIP63379.1"/>
    </source>
</evidence>
<accession>A0A2H0C0T8</accession>
<dbReference type="EMBL" id="PCTC01000059">
    <property type="protein sequence ID" value="PIP63379.1"/>
    <property type="molecule type" value="Genomic_DNA"/>
</dbReference>
<dbReference type="InterPro" id="IPR029061">
    <property type="entry name" value="THDP-binding"/>
</dbReference>
<feature type="domain" description="Thiamine pyrophosphate enzyme N-terminal TPP-binding" evidence="1">
    <location>
        <begin position="1"/>
        <end position="44"/>
    </location>
</feature>
<dbReference type="Proteomes" id="UP000229699">
    <property type="component" value="Unassembled WGS sequence"/>
</dbReference>
<evidence type="ECO:0000259" key="1">
    <source>
        <dbReference type="Pfam" id="PF02776"/>
    </source>
</evidence>
<dbReference type="InterPro" id="IPR012001">
    <property type="entry name" value="Thiamin_PyroP_enz_TPP-bd_dom"/>
</dbReference>
<proteinExistence type="predicted"/>
<sequence>MNSAELFIKCLESEGIKYIFGVPGEENLRLLQAIKESSIKFIVT</sequence>
<dbReference type="GO" id="GO:0030976">
    <property type="term" value="F:thiamine pyrophosphate binding"/>
    <property type="evidence" value="ECO:0007669"/>
    <property type="project" value="InterPro"/>
</dbReference>
<dbReference type="Pfam" id="PF02776">
    <property type="entry name" value="TPP_enzyme_N"/>
    <property type="match status" value="1"/>
</dbReference>
<organism evidence="2 3">
    <name type="scientific">Candidatus Roizmanbacteria bacterium CG22_combo_CG10-13_8_21_14_all_34_12</name>
    <dbReference type="NCBI Taxonomy" id="1974860"/>
    <lineage>
        <taxon>Bacteria</taxon>
        <taxon>Candidatus Roizmaniibacteriota</taxon>
    </lineage>
</organism>
<comment type="caution">
    <text evidence="2">The sequence shown here is derived from an EMBL/GenBank/DDBJ whole genome shotgun (WGS) entry which is preliminary data.</text>
</comment>
<gene>
    <name evidence="2" type="ORF">COW97_02770</name>
</gene>
<dbReference type="SUPFAM" id="SSF52518">
    <property type="entry name" value="Thiamin diphosphate-binding fold (THDP-binding)"/>
    <property type="match status" value="1"/>
</dbReference>